<reference evidence="4 5" key="1">
    <citation type="submission" date="2019-02" db="EMBL/GenBank/DDBJ databases">
        <title>Deep-cultivation of Planctomycetes and their phenomic and genomic characterization uncovers novel biology.</title>
        <authorList>
            <person name="Wiegand S."/>
            <person name="Jogler M."/>
            <person name="Boedeker C."/>
            <person name="Pinto D."/>
            <person name="Vollmers J."/>
            <person name="Rivas-Marin E."/>
            <person name="Kohn T."/>
            <person name="Peeters S.H."/>
            <person name="Heuer A."/>
            <person name="Rast P."/>
            <person name="Oberbeckmann S."/>
            <person name="Bunk B."/>
            <person name="Jeske O."/>
            <person name="Meyerdierks A."/>
            <person name="Storesund J.E."/>
            <person name="Kallscheuer N."/>
            <person name="Luecker S."/>
            <person name="Lage O.M."/>
            <person name="Pohl T."/>
            <person name="Merkel B.J."/>
            <person name="Hornburger P."/>
            <person name="Mueller R.-W."/>
            <person name="Bruemmer F."/>
            <person name="Labrenz M."/>
            <person name="Spormann A.M."/>
            <person name="Op den Camp H."/>
            <person name="Overmann J."/>
            <person name="Amann R."/>
            <person name="Jetten M.S.M."/>
            <person name="Mascher T."/>
            <person name="Medema M.H."/>
            <person name="Devos D.P."/>
            <person name="Kaster A.-K."/>
            <person name="Ovreas L."/>
            <person name="Rohde M."/>
            <person name="Galperin M.Y."/>
            <person name="Jogler C."/>
        </authorList>
    </citation>
    <scope>NUCLEOTIDE SEQUENCE [LARGE SCALE GENOMIC DNA]</scope>
    <source>
        <strain evidence="4 5">ETA_A1</strain>
    </source>
</reference>
<organism evidence="4 5">
    <name type="scientific">Urbifossiella limnaea</name>
    <dbReference type="NCBI Taxonomy" id="2528023"/>
    <lineage>
        <taxon>Bacteria</taxon>
        <taxon>Pseudomonadati</taxon>
        <taxon>Planctomycetota</taxon>
        <taxon>Planctomycetia</taxon>
        <taxon>Gemmatales</taxon>
        <taxon>Gemmataceae</taxon>
        <taxon>Urbifossiella</taxon>
    </lineage>
</organism>
<sequence length="565" mass="61781">MTTPRVCSYIRMSTERQDASPDRQRAAIEKYAAGRGYVVTREYSDLGVSGWKDDRPGFRQLITDATSGQWDVILVDEPSRLSRSEPLALIAQTIYPLQQAGVSVEAVSTGPTNWNDLVGLILTVVNADKSSAEVKALSRRVLGGLRQSAAAGGKVGSIPSGYVAVTDPETKQPRLALGSPEVVEAIRWAFENYAAGQVGLTTIAAKLADRGVMSPKTGKPYSQAGLSYMLRNPVYAGDLVWNRKTSGRFHRLAGGQPTVKTQKGTRFNAREDWVLVRDGAPAIVSRDVFQAVQERLKGNKTWTTPHRDGGDFRLTKLLICGRCGSFLYGSHQKEKGGIVYRCSRYAQRRLMGCDSNTVREKPLLQAIGKKLAAEFVHPDTIAMLRAEVARQEQTLHDPLTRETLAKRLADLDGQISRGEERLLELPTDVLAGAVEGVRKLKVEREGVKAELVRIDAQARPTLDLERAIDEITGRIHRLVDILDTGSPADVRAVLQSLVSKVVLHFDRTPAKREGGRTRIVFRGGDIHMIRPDGEPDLNRNADSISQEPPTSWPGGPSSPSSAGSP</sequence>
<feature type="compositionally biased region" description="Basic and acidic residues" evidence="1">
    <location>
        <begin position="527"/>
        <end position="539"/>
    </location>
</feature>
<dbReference type="GO" id="GO:0000150">
    <property type="term" value="F:DNA strand exchange activity"/>
    <property type="evidence" value="ECO:0007669"/>
    <property type="project" value="InterPro"/>
</dbReference>
<dbReference type="Pfam" id="PF07508">
    <property type="entry name" value="Recombinase"/>
    <property type="match status" value="1"/>
</dbReference>
<dbReference type="KEGG" id="uli:ETAA1_60520"/>
<dbReference type="CDD" id="cd00338">
    <property type="entry name" value="Ser_Recombinase"/>
    <property type="match status" value="1"/>
</dbReference>
<keyword evidence="5" id="KW-1185">Reference proteome</keyword>
<gene>
    <name evidence="4" type="ORF">ETAA1_60520</name>
</gene>
<feature type="domain" description="Resolvase/invertase-type recombinase catalytic" evidence="2">
    <location>
        <begin position="5"/>
        <end position="152"/>
    </location>
</feature>
<evidence type="ECO:0000259" key="3">
    <source>
        <dbReference type="PROSITE" id="PS51737"/>
    </source>
</evidence>
<dbReference type="SMART" id="SM00857">
    <property type="entry name" value="Resolvase"/>
    <property type="match status" value="1"/>
</dbReference>
<dbReference type="Pfam" id="PF00239">
    <property type="entry name" value="Resolvase"/>
    <property type="match status" value="1"/>
</dbReference>
<dbReference type="InterPro" id="IPR038109">
    <property type="entry name" value="DNA_bind_recomb_sf"/>
</dbReference>
<evidence type="ECO:0000259" key="2">
    <source>
        <dbReference type="PROSITE" id="PS51736"/>
    </source>
</evidence>
<dbReference type="PROSITE" id="PS51737">
    <property type="entry name" value="RECOMBINASE_DNA_BIND"/>
    <property type="match status" value="1"/>
</dbReference>
<name>A0A517Y2P5_9BACT</name>
<accession>A0A517Y2P5</accession>
<dbReference type="SUPFAM" id="SSF53041">
    <property type="entry name" value="Resolvase-like"/>
    <property type="match status" value="1"/>
</dbReference>
<dbReference type="EMBL" id="CP036273">
    <property type="protein sequence ID" value="QDU24041.1"/>
    <property type="molecule type" value="Genomic_DNA"/>
</dbReference>
<dbReference type="Gene3D" id="3.90.1750.20">
    <property type="entry name" value="Putative Large Serine Recombinase, Chain B, Domain 2"/>
    <property type="match status" value="1"/>
</dbReference>
<dbReference type="AlphaFoldDB" id="A0A517Y2P5"/>
<dbReference type="InterPro" id="IPR011109">
    <property type="entry name" value="DNA_bind_recombinase_dom"/>
</dbReference>
<dbReference type="PANTHER" id="PTHR30461">
    <property type="entry name" value="DNA-INVERTASE FROM LAMBDOID PROPHAGE"/>
    <property type="match status" value="1"/>
</dbReference>
<dbReference type="InterPro" id="IPR025827">
    <property type="entry name" value="Zn_ribbon_recom_dom"/>
</dbReference>
<dbReference type="PANTHER" id="PTHR30461:SF23">
    <property type="entry name" value="DNA RECOMBINASE-RELATED"/>
    <property type="match status" value="1"/>
</dbReference>
<dbReference type="RefSeq" id="WP_145244236.1">
    <property type="nucleotide sequence ID" value="NZ_CP036273.1"/>
</dbReference>
<evidence type="ECO:0000256" key="1">
    <source>
        <dbReference type="SAM" id="MobiDB-lite"/>
    </source>
</evidence>
<evidence type="ECO:0008006" key="6">
    <source>
        <dbReference type="Google" id="ProtNLM"/>
    </source>
</evidence>
<feature type="region of interest" description="Disordered" evidence="1">
    <location>
        <begin position="527"/>
        <end position="565"/>
    </location>
</feature>
<evidence type="ECO:0000313" key="5">
    <source>
        <dbReference type="Proteomes" id="UP000319576"/>
    </source>
</evidence>
<dbReference type="Gene3D" id="3.40.50.1390">
    <property type="entry name" value="Resolvase, N-terminal catalytic domain"/>
    <property type="match status" value="1"/>
</dbReference>
<feature type="domain" description="Recombinase" evidence="3">
    <location>
        <begin position="159"/>
        <end position="302"/>
    </location>
</feature>
<dbReference type="OrthoDB" id="239984at2"/>
<proteinExistence type="predicted"/>
<dbReference type="Pfam" id="PF13408">
    <property type="entry name" value="Zn_ribbon_recom"/>
    <property type="match status" value="1"/>
</dbReference>
<feature type="compositionally biased region" description="Low complexity" evidence="1">
    <location>
        <begin position="548"/>
        <end position="565"/>
    </location>
</feature>
<dbReference type="PROSITE" id="PS51736">
    <property type="entry name" value="RECOMBINASES_3"/>
    <property type="match status" value="1"/>
</dbReference>
<protein>
    <recommendedName>
        <fullName evidence="6">Recombinase family protein</fullName>
    </recommendedName>
</protein>
<dbReference type="InterPro" id="IPR006119">
    <property type="entry name" value="Resolv_N"/>
</dbReference>
<dbReference type="InterPro" id="IPR050639">
    <property type="entry name" value="SSR_resolvase"/>
</dbReference>
<evidence type="ECO:0000313" key="4">
    <source>
        <dbReference type="EMBL" id="QDU24041.1"/>
    </source>
</evidence>
<dbReference type="Proteomes" id="UP000319576">
    <property type="component" value="Chromosome"/>
</dbReference>
<dbReference type="GO" id="GO:0003677">
    <property type="term" value="F:DNA binding"/>
    <property type="evidence" value="ECO:0007669"/>
    <property type="project" value="InterPro"/>
</dbReference>
<dbReference type="InterPro" id="IPR036162">
    <property type="entry name" value="Resolvase-like_N_sf"/>
</dbReference>